<reference evidence="12 13" key="1">
    <citation type="submission" date="2018-09" db="EMBL/GenBank/DDBJ databases">
        <title>Mesorhizobium carmichaelinearum sp. nov. isolated from Carmichaelinea spp. root nodules in New Zealand.</title>
        <authorList>
            <person name="De Meyer S.E."/>
        </authorList>
    </citation>
    <scope>NUCLEOTIDE SEQUENCE [LARGE SCALE GENOMIC DNA]</scope>
    <source>
        <strain evidence="12 13">ICMP19557</strain>
    </source>
</reference>
<feature type="compositionally biased region" description="Low complexity" evidence="10">
    <location>
        <begin position="156"/>
        <end position="171"/>
    </location>
</feature>
<keyword evidence="8" id="KW-1133">Transmembrane helix</keyword>
<dbReference type="InterPro" id="IPR051045">
    <property type="entry name" value="TonB-dependent_transducer"/>
</dbReference>
<organism evidence="12 13">
    <name type="scientific">Mesorhizobium waimense</name>
    <dbReference type="NCBI Taxonomy" id="1300307"/>
    <lineage>
        <taxon>Bacteria</taxon>
        <taxon>Pseudomonadati</taxon>
        <taxon>Pseudomonadota</taxon>
        <taxon>Alphaproteobacteria</taxon>
        <taxon>Hyphomicrobiales</taxon>
        <taxon>Phyllobacteriaceae</taxon>
        <taxon>Mesorhizobium</taxon>
    </lineage>
</organism>
<dbReference type="RefSeq" id="WP_120017113.1">
    <property type="nucleotide sequence ID" value="NZ_QZWZ01000024.1"/>
</dbReference>
<dbReference type="EMBL" id="QZWZ01000024">
    <property type="protein sequence ID" value="RJT32829.1"/>
    <property type="molecule type" value="Genomic_DNA"/>
</dbReference>
<dbReference type="Gene3D" id="3.30.1150.10">
    <property type="match status" value="1"/>
</dbReference>
<feature type="region of interest" description="Disordered" evidence="10">
    <location>
        <begin position="42"/>
        <end position="61"/>
    </location>
</feature>
<gene>
    <name evidence="12" type="ORF">D3227_25890</name>
</gene>
<evidence type="ECO:0000256" key="8">
    <source>
        <dbReference type="ARBA" id="ARBA00022989"/>
    </source>
</evidence>
<evidence type="ECO:0000313" key="12">
    <source>
        <dbReference type="EMBL" id="RJT32829.1"/>
    </source>
</evidence>
<evidence type="ECO:0000256" key="5">
    <source>
        <dbReference type="ARBA" id="ARBA00022519"/>
    </source>
</evidence>
<comment type="subcellular location">
    <subcellularLocation>
        <location evidence="1">Cell inner membrane</location>
        <topology evidence="1">Single-pass membrane protein</topology>
        <orientation evidence="1">Periplasmic side</orientation>
    </subcellularLocation>
</comment>
<dbReference type="PROSITE" id="PS52015">
    <property type="entry name" value="TONB_CTD"/>
    <property type="match status" value="1"/>
</dbReference>
<feature type="compositionally biased region" description="Basic and acidic residues" evidence="10">
    <location>
        <begin position="316"/>
        <end position="331"/>
    </location>
</feature>
<dbReference type="Pfam" id="PF13103">
    <property type="entry name" value="TonB_2"/>
    <property type="match status" value="1"/>
</dbReference>
<dbReference type="PANTHER" id="PTHR33446">
    <property type="entry name" value="PROTEIN TONB-RELATED"/>
    <property type="match status" value="1"/>
</dbReference>
<dbReference type="InterPro" id="IPR037682">
    <property type="entry name" value="TonB_C"/>
</dbReference>
<evidence type="ECO:0000256" key="9">
    <source>
        <dbReference type="ARBA" id="ARBA00023136"/>
    </source>
</evidence>
<keyword evidence="9" id="KW-0472">Membrane</keyword>
<feature type="compositionally biased region" description="Polar residues" evidence="10">
    <location>
        <begin position="332"/>
        <end position="349"/>
    </location>
</feature>
<evidence type="ECO:0000256" key="4">
    <source>
        <dbReference type="ARBA" id="ARBA00022475"/>
    </source>
</evidence>
<evidence type="ECO:0000256" key="2">
    <source>
        <dbReference type="ARBA" id="ARBA00006555"/>
    </source>
</evidence>
<proteinExistence type="inferred from homology"/>
<keyword evidence="5" id="KW-0997">Cell inner membrane</keyword>
<dbReference type="SUPFAM" id="SSF74653">
    <property type="entry name" value="TolA/TonB C-terminal domain"/>
    <property type="match status" value="1"/>
</dbReference>
<protein>
    <submittedName>
        <fullName evidence="12">TonB family protein</fullName>
    </submittedName>
</protein>
<feature type="compositionally biased region" description="Basic and acidic residues" evidence="10">
    <location>
        <begin position="245"/>
        <end position="276"/>
    </location>
</feature>
<comment type="caution">
    <text evidence="12">The sequence shown here is derived from an EMBL/GenBank/DDBJ whole genome shotgun (WGS) entry which is preliminary data.</text>
</comment>
<comment type="similarity">
    <text evidence="2">Belongs to the TonB family.</text>
</comment>
<keyword evidence="13" id="KW-1185">Reference proteome</keyword>
<keyword evidence="6" id="KW-0812">Transmembrane</keyword>
<feature type="compositionally biased region" description="Low complexity" evidence="10">
    <location>
        <begin position="224"/>
        <end position="235"/>
    </location>
</feature>
<dbReference type="GO" id="GO:0005886">
    <property type="term" value="C:plasma membrane"/>
    <property type="evidence" value="ECO:0007669"/>
    <property type="project" value="UniProtKB-SubCell"/>
</dbReference>
<dbReference type="Proteomes" id="UP000272706">
    <property type="component" value="Unassembled WGS sequence"/>
</dbReference>
<name>A0A3A5KC89_9HYPH</name>
<keyword evidence="3" id="KW-0813">Transport</keyword>
<evidence type="ECO:0000256" key="3">
    <source>
        <dbReference type="ARBA" id="ARBA00022448"/>
    </source>
</evidence>
<keyword evidence="4" id="KW-1003">Cell membrane</keyword>
<evidence type="ECO:0000259" key="11">
    <source>
        <dbReference type="PROSITE" id="PS52015"/>
    </source>
</evidence>
<evidence type="ECO:0000256" key="7">
    <source>
        <dbReference type="ARBA" id="ARBA00022927"/>
    </source>
</evidence>
<evidence type="ECO:0000256" key="1">
    <source>
        <dbReference type="ARBA" id="ARBA00004383"/>
    </source>
</evidence>
<feature type="domain" description="TonB C-terminal" evidence="11">
    <location>
        <begin position="349"/>
        <end position="439"/>
    </location>
</feature>
<evidence type="ECO:0000313" key="13">
    <source>
        <dbReference type="Proteomes" id="UP000272706"/>
    </source>
</evidence>
<feature type="region of interest" description="Disordered" evidence="10">
    <location>
        <begin position="148"/>
        <end position="195"/>
    </location>
</feature>
<accession>A0A3A5KC89</accession>
<dbReference type="GO" id="GO:0015031">
    <property type="term" value="P:protein transport"/>
    <property type="evidence" value="ECO:0007669"/>
    <property type="project" value="UniProtKB-KW"/>
</dbReference>
<dbReference type="GO" id="GO:0055085">
    <property type="term" value="P:transmembrane transport"/>
    <property type="evidence" value="ECO:0007669"/>
    <property type="project" value="InterPro"/>
</dbReference>
<evidence type="ECO:0000256" key="10">
    <source>
        <dbReference type="SAM" id="MobiDB-lite"/>
    </source>
</evidence>
<sequence>MAWPLAGPFVLPQEPDDPDFTIPHGSLQSSLRDTPEKNYIADTSGELTSTPAEPLGVTRTRQPRHKWKAAVVFSCILHAAAAMSLLATGDEPVLIEGADQSGIMLLGNAPEDQSAAGDMTQAPPEATKVTLVTMLDPKPVQTVEAQPIAATETTQPVEATEAETPGTATLEPLREAPDRPASIPDRVDPVPDEPATAAIVNPLPEILAVDQLQPVEDDNTVQKPAEQSTSEAAEAAPEKTPPVETSEKVQTEAEPRPASAEKKPQTAKPRKAEPAKKPTKKAQKAEAQKKQASAQKEVEKATAKQASSGSGGQNEADARRGVAEGEADGKTTSKSQGGKSGVGNASVSNYPGKVAAKLRRALRGIPRSARAKARNDVQVTFVVSASGGVVGIRVARSSGSPELDAAALAVIRRAAPFPPIPADAGRSSWAFTLPLGIAR</sequence>
<dbReference type="InterPro" id="IPR006260">
    <property type="entry name" value="TonB/TolA_C"/>
</dbReference>
<dbReference type="NCBIfam" id="TIGR01352">
    <property type="entry name" value="tonB_Cterm"/>
    <property type="match status" value="1"/>
</dbReference>
<feature type="region of interest" description="Disordered" evidence="10">
    <location>
        <begin position="218"/>
        <end position="352"/>
    </location>
</feature>
<evidence type="ECO:0000256" key="6">
    <source>
        <dbReference type="ARBA" id="ARBA00022692"/>
    </source>
</evidence>
<dbReference type="OrthoDB" id="8448705at2"/>
<dbReference type="AlphaFoldDB" id="A0A3A5KC89"/>
<keyword evidence="7" id="KW-0653">Protein transport</keyword>